<dbReference type="InterPro" id="IPR000073">
    <property type="entry name" value="AB_hydrolase_1"/>
</dbReference>
<dbReference type="AlphaFoldDB" id="S9U5C3"/>
<name>S9U5C3_9TRYP</name>
<dbReference type="OrthoDB" id="2498029at2759"/>
<dbReference type="Gene3D" id="1.25.40.20">
    <property type="entry name" value="Ankyrin repeat-containing domain"/>
    <property type="match status" value="1"/>
</dbReference>
<organism evidence="3 5">
    <name type="scientific">Strigomonas culicis</name>
    <dbReference type="NCBI Taxonomy" id="28005"/>
    <lineage>
        <taxon>Eukaryota</taxon>
        <taxon>Discoba</taxon>
        <taxon>Euglenozoa</taxon>
        <taxon>Kinetoplastea</taxon>
        <taxon>Metakinetoplastina</taxon>
        <taxon>Trypanosomatida</taxon>
        <taxon>Trypanosomatidae</taxon>
        <taxon>Strigomonadinae</taxon>
        <taxon>Strigomonas</taxon>
    </lineage>
</organism>
<dbReference type="Proteomes" id="UP000015354">
    <property type="component" value="Unassembled WGS sequence"/>
</dbReference>
<proteinExistence type="predicted"/>
<dbReference type="EMBL" id="ATMH01004241">
    <property type="protein sequence ID" value="EPY30090.1"/>
    <property type="molecule type" value="Genomic_DNA"/>
</dbReference>
<dbReference type="InterPro" id="IPR052920">
    <property type="entry name" value="DNA-binding_regulatory"/>
</dbReference>
<keyword evidence="1" id="KW-0812">Transmembrane</keyword>
<dbReference type="Pfam" id="PF12796">
    <property type="entry name" value="Ank_2"/>
    <property type="match status" value="1"/>
</dbReference>
<keyword evidence="5" id="KW-1185">Reference proteome</keyword>
<feature type="domain" description="AB hydrolase-1" evidence="2">
    <location>
        <begin position="239"/>
        <end position="455"/>
    </location>
</feature>
<evidence type="ECO:0000313" key="5">
    <source>
        <dbReference type="Proteomes" id="UP000015354"/>
    </source>
</evidence>
<reference evidence="3 5" key="1">
    <citation type="journal article" date="2013" name="PLoS ONE">
        <title>Predicting the Proteins of Angomonas deanei, Strigomonas culicis and Their Respective Endosymbionts Reveals New Aspects of the Trypanosomatidae Family.</title>
        <authorList>
            <person name="Motta M.C."/>
            <person name="Martins A.C."/>
            <person name="de Souza S.S."/>
            <person name="Catta-Preta C.M."/>
            <person name="Silva R."/>
            <person name="Klein C.C."/>
            <person name="de Almeida L.G."/>
            <person name="de Lima Cunha O."/>
            <person name="Ciapina L.P."/>
            <person name="Brocchi M."/>
            <person name="Colabardini A.C."/>
            <person name="de Araujo Lima B."/>
            <person name="Machado C.R."/>
            <person name="de Almeida Soares C.M."/>
            <person name="Probst C.M."/>
            <person name="de Menezes C.B."/>
            <person name="Thompson C.E."/>
            <person name="Bartholomeu D.C."/>
            <person name="Gradia D.F."/>
            <person name="Pavoni D.P."/>
            <person name="Grisard E.C."/>
            <person name="Fantinatti-Garboggini F."/>
            <person name="Marchini F.K."/>
            <person name="Rodrigues-Luiz G.F."/>
            <person name="Wagner G."/>
            <person name="Goldman G.H."/>
            <person name="Fietto J.L."/>
            <person name="Elias M.C."/>
            <person name="Goldman M.H."/>
            <person name="Sagot M.F."/>
            <person name="Pereira M."/>
            <person name="Stoco P.H."/>
            <person name="de Mendonca-Neto R.P."/>
            <person name="Teixeira S.M."/>
            <person name="Maciel T.E."/>
            <person name="de Oliveira Mendes T.A."/>
            <person name="Urmenyi T.P."/>
            <person name="de Souza W."/>
            <person name="Schenkman S."/>
            <person name="de Vasconcelos A.T."/>
        </authorList>
    </citation>
    <scope>NUCLEOTIDE SEQUENCE [LARGE SCALE GENOMIC DNA]</scope>
</reference>
<dbReference type="InterPro" id="IPR002110">
    <property type="entry name" value="Ankyrin_rpt"/>
</dbReference>
<dbReference type="PANTHER" id="PTHR43358:SF4">
    <property type="entry name" value="ALPHA_BETA HYDROLASE FOLD-1 DOMAIN-CONTAINING PROTEIN"/>
    <property type="match status" value="1"/>
</dbReference>
<dbReference type="SUPFAM" id="SSF53474">
    <property type="entry name" value="alpha/beta-Hydrolases"/>
    <property type="match status" value="1"/>
</dbReference>
<dbReference type="PANTHER" id="PTHR43358">
    <property type="entry name" value="ALPHA/BETA-HYDROLASE"/>
    <property type="match status" value="1"/>
</dbReference>
<dbReference type="InterPro" id="IPR029058">
    <property type="entry name" value="AB_hydrolase_fold"/>
</dbReference>
<dbReference type="SUPFAM" id="SSF48403">
    <property type="entry name" value="Ankyrin repeat"/>
    <property type="match status" value="1"/>
</dbReference>
<dbReference type="EMBL" id="ATMH01006370">
    <property type="protein sequence ID" value="EPY26002.1"/>
    <property type="molecule type" value="Genomic_DNA"/>
</dbReference>
<reference evidence="3" key="2">
    <citation type="submission" date="2013-03" db="EMBL/GenBank/DDBJ databases">
        <authorList>
            <person name="Motta M.C.M."/>
            <person name="Martins A.C.A."/>
            <person name="Preta C.M.C.C."/>
            <person name="Silva R."/>
            <person name="de Souza S.S."/>
            <person name="Klein C.C."/>
            <person name="de Almeida L.G.P."/>
            <person name="Cunha O.L."/>
            <person name="Colabardini A.C."/>
            <person name="Lima B.A."/>
            <person name="Machado C.R."/>
            <person name="Soares C.M.A."/>
            <person name="de Menezes C.B.A."/>
            <person name="Bartolomeu D.C."/>
            <person name="Grisard E.C."/>
            <person name="Fantinatti-Garboggini F."/>
            <person name="Rodrigues-Luiz G.F."/>
            <person name="Wagner G."/>
            <person name="Goldman G.H."/>
            <person name="Fietto J.L.R."/>
            <person name="Ciapina L.P."/>
            <person name="Brocchi M."/>
            <person name="Elias M.C."/>
            <person name="Goldman M.H.S."/>
            <person name="Sagot M.-F."/>
            <person name="Pereira M."/>
            <person name="Stoco P.H."/>
            <person name="Teixeira S.M.R."/>
            <person name="de Mendonca-Neto R.P."/>
            <person name="Maciel T.E.F."/>
            <person name="Mendes T.A.O."/>
            <person name="Urmenyi T.P."/>
            <person name="Teixeira M.M.G."/>
            <person name="de Camargo E.F.P."/>
            <person name="de Sousa W."/>
            <person name="Schenkman S."/>
            <person name="de Vasconcelos A.T.R."/>
        </authorList>
    </citation>
    <scope>NUCLEOTIDE SEQUENCE</scope>
</reference>
<gene>
    <name evidence="4" type="ORF">STCU_04241</name>
    <name evidence="3" type="ORF">STCU_06370</name>
</gene>
<evidence type="ECO:0000313" key="3">
    <source>
        <dbReference type="EMBL" id="EPY26002.1"/>
    </source>
</evidence>
<feature type="transmembrane region" description="Helical" evidence="1">
    <location>
        <begin position="150"/>
        <end position="171"/>
    </location>
</feature>
<evidence type="ECO:0000259" key="2">
    <source>
        <dbReference type="Pfam" id="PF12697"/>
    </source>
</evidence>
<dbReference type="InterPro" id="IPR036770">
    <property type="entry name" value="Ankyrin_rpt-contain_sf"/>
</dbReference>
<keyword evidence="1" id="KW-0472">Membrane</keyword>
<dbReference type="Gene3D" id="3.40.50.1820">
    <property type="entry name" value="alpha/beta hydrolase"/>
    <property type="match status" value="1"/>
</dbReference>
<evidence type="ECO:0000313" key="4">
    <source>
        <dbReference type="EMBL" id="EPY30090.1"/>
    </source>
</evidence>
<keyword evidence="1" id="KW-1133">Transmembrane helix</keyword>
<evidence type="ECO:0000256" key="1">
    <source>
        <dbReference type="SAM" id="Phobius"/>
    </source>
</evidence>
<accession>S9U5C3</accession>
<protein>
    <recommendedName>
        <fullName evidence="2">AB hydrolase-1 domain-containing protein</fullName>
    </recommendedName>
</protein>
<comment type="caution">
    <text evidence="3">The sequence shown here is derived from an EMBL/GenBank/DDBJ whole genome shotgun (WGS) entry which is preliminary data.</text>
</comment>
<dbReference type="Pfam" id="PF12697">
    <property type="entry name" value="Abhydrolase_6"/>
    <property type="match status" value="1"/>
</dbReference>
<sequence length="476" mass="53995">MSQLIEAAKNGDITGVVKCFMKGSVDVNETDEHGKTALHYACERCETALVAYLLKREDTDYYKKEKNGLTPLQCTPASGRKNVAILFSTYEEKKQRHKVKKNLELKNQEMVEESTSEVVSPATLRKTLICLLLPFLYLISYNGLWFAIKFLVVSLSFYYISLAYFVSEIAIRPPWYHHQPKAKHLTMRGNPDYWQGWITDPKTDFDLDYEDVTFESTDNYILSGWYVPPKEGAARNLGIVLVHGGGRDRRSWLRHLPFLHKAGYGCLLFDMREHGLSSGNSRGFTFGMKERYDVISACQLMESKYGYEHICAMGTSVGGASVIMAAAIDKSIDVVIAENAITTSATLLDQQIISIIGGYFSHRRYSEFLFKMFRKCTTFWLNVRIGNKPTKHCQALHCIGNIAPRPVLLMHGTADTIVPVKHSKILFEAAGMPKELYVCENAFHCGLYNTNPEEYESRVLTFLNKYSLPNNGKKDN</sequence>